<reference evidence="1" key="1">
    <citation type="submission" date="2022-04" db="EMBL/GenBank/DDBJ databases">
        <title>Chromosome-scale genome assembly of Holotrichia oblita Faldermann.</title>
        <authorList>
            <person name="Rongchong L."/>
        </authorList>
    </citation>
    <scope>NUCLEOTIDE SEQUENCE</scope>
    <source>
        <strain evidence="1">81SQS9</strain>
    </source>
</reference>
<keyword evidence="1" id="KW-0645">Protease</keyword>
<keyword evidence="1" id="KW-0378">Hydrolase</keyword>
<sequence length="565" mass="64987">MIEPNFSGGYISSTGFDTQTRDCVFTIGLQGLKQEDFPKVIEIYDKTIEEVLKKGFDMKHIESVLHRYEIGIKHETSNFGLHLLFGIISTWNHNGDIINALRVNTLLEKLQNDIKSDKYFLQKATERFFKNNKHRLVLTLSPDKTYEQKQLEAEAQLIKSKTSGLTQENKQSIYETGLELLKEQNSIQNTNILPTLTMEDISNNIDHVNREKVKYGPVPTQINKVNSNGITYFRGIINTSQLTPEQHMLLPLFCSIITKMGTKRMNYRDFDNLVMTKTAGLDVCVHFAESLYQLHVYEPGILLSSYCLDKNVEGMWELWKDIFNLNELKDVKRFETLVHLYMSNLTHGVADSGHAYAMQSAAGLVSGAAYQKDLLTGLQHISYMKTLVKTKRYESILMELSNIAKQLFDKNNLRHILLKIDSVASASELSKSINILEALYFIKKAWDKKSEVQGVNMEYDAEDDLPLTIVPEFWRNFNEIHPFENIHNDDDFLNLDQRLSTEEQFDENTVEIVVEEKDREGEAEKDAGPINSYAGAIKVIEDLKKFAKEDFIAFEHLKTLSYIFR</sequence>
<name>A0ACB9TIZ3_HOLOL</name>
<dbReference type="EMBL" id="CM043016">
    <property type="protein sequence ID" value="KAI4466771.1"/>
    <property type="molecule type" value="Genomic_DNA"/>
</dbReference>
<gene>
    <name evidence="1" type="ORF">MML48_2g00001415</name>
</gene>
<protein>
    <submittedName>
        <fullName evidence="1">Presequence protease</fullName>
    </submittedName>
</protein>
<evidence type="ECO:0000313" key="2">
    <source>
        <dbReference type="Proteomes" id="UP001056778"/>
    </source>
</evidence>
<comment type="caution">
    <text evidence="1">The sequence shown here is derived from an EMBL/GenBank/DDBJ whole genome shotgun (WGS) entry which is preliminary data.</text>
</comment>
<keyword evidence="2" id="KW-1185">Reference proteome</keyword>
<accession>A0ACB9TIZ3</accession>
<evidence type="ECO:0000313" key="1">
    <source>
        <dbReference type="EMBL" id="KAI4466771.1"/>
    </source>
</evidence>
<proteinExistence type="predicted"/>
<organism evidence="1 2">
    <name type="scientific">Holotrichia oblita</name>
    <name type="common">Chafer beetle</name>
    <dbReference type="NCBI Taxonomy" id="644536"/>
    <lineage>
        <taxon>Eukaryota</taxon>
        <taxon>Metazoa</taxon>
        <taxon>Ecdysozoa</taxon>
        <taxon>Arthropoda</taxon>
        <taxon>Hexapoda</taxon>
        <taxon>Insecta</taxon>
        <taxon>Pterygota</taxon>
        <taxon>Neoptera</taxon>
        <taxon>Endopterygota</taxon>
        <taxon>Coleoptera</taxon>
        <taxon>Polyphaga</taxon>
        <taxon>Scarabaeiformia</taxon>
        <taxon>Scarabaeidae</taxon>
        <taxon>Melolonthinae</taxon>
        <taxon>Holotrichia</taxon>
    </lineage>
</organism>
<dbReference type="Proteomes" id="UP001056778">
    <property type="component" value="Chromosome 2"/>
</dbReference>